<comment type="caution">
    <text evidence="4">The sequence shown here is derived from an EMBL/GenBank/DDBJ whole genome shotgun (WGS) entry which is preliminary data.</text>
</comment>
<evidence type="ECO:0000259" key="3">
    <source>
        <dbReference type="Pfam" id="PF13472"/>
    </source>
</evidence>
<dbReference type="InterPro" id="IPR013830">
    <property type="entry name" value="SGNH_hydro"/>
</dbReference>
<evidence type="ECO:0000256" key="2">
    <source>
        <dbReference type="SAM" id="Phobius"/>
    </source>
</evidence>
<reference evidence="4" key="2">
    <citation type="submission" date="2020-09" db="EMBL/GenBank/DDBJ databases">
        <authorList>
            <person name="Sun Q."/>
            <person name="Sedlacek I."/>
        </authorList>
    </citation>
    <scope>NUCLEOTIDE SEQUENCE</scope>
    <source>
        <strain evidence="4">CCM 7905</strain>
    </source>
</reference>
<feature type="compositionally biased region" description="Polar residues" evidence="1">
    <location>
        <begin position="38"/>
        <end position="60"/>
    </location>
</feature>
<protein>
    <recommendedName>
        <fullName evidence="3">SGNH hydrolase-type esterase domain-containing protein</fullName>
    </recommendedName>
</protein>
<dbReference type="Proteomes" id="UP000654257">
    <property type="component" value="Unassembled WGS sequence"/>
</dbReference>
<feature type="domain" description="SGNH hydrolase-type esterase" evidence="3">
    <location>
        <begin position="78"/>
        <end position="239"/>
    </location>
</feature>
<feature type="transmembrane region" description="Helical" evidence="2">
    <location>
        <begin position="7"/>
        <end position="27"/>
    </location>
</feature>
<keyword evidence="5" id="KW-1185">Reference proteome</keyword>
<organism evidence="4 5">
    <name type="scientific">Rhodococcoides trifolii</name>
    <dbReference type="NCBI Taxonomy" id="908250"/>
    <lineage>
        <taxon>Bacteria</taxon>
        <taxon>Bacillati</taxon>
        <taxon>Actinomycetota</taxon>
        <taxon>Actinomycetes</taxon>
        <taxon>Mycobacteriales</taxon>
        <taxon>Nocardiaceae</taxon>
        <taxon>Rhodococcoides</taxon>
    </lineage>
</organism>
<dbReference type="AlphaFoldDB" id="A0A917G8M9"/>
<proteinExistence type="predicted"/>
<evidence type="ECO:0000313" key="4">
    <source>
        <dbReference type="EMBL" id="GGG29163.1"/>
    </source>
</evidence>
<sequence length="251" mass="26047">MTGKKERLIMAVIVAVAVVALIGALVYSRTRPAVSAESDVTSVQSQPSATAQLDPSSTDPATVRFVKPVDRSTRTLFTGDSLTGGFYAPRVADGFSPLVAAALGPVENLSASRSGASLTTVAGITEVPADLDLAVIELGTNDVGLKTPLAEFESQYADLTQRIRTVSPNAAIVCAGAWGSPTDVDGYDAIIDRQCRDQGGSFVRLSAMFVDDTNRGPAGVTTEAGVSDLFHPNGLGHRRIADAILSEIGIA</sequence>
<dbReference type="RefSeq" id="WP_188547959.1">
    <property type="nucleotide sequence ID" value="NZ_BMCU01000009.1"/>
</dbReference>
<keyword evidence="2" id="KW-0472">Membrane</keyword>
<dbReference type="InterPro" id="IPR036514">
    <property type="entry name" value="SGNH_hydro_sf"/>
</dbReference>
<name>A0A917G8M9_9NOCA</name>
<feature type="region of interest" description="Disordered" evidence="1">
    <location>
        <begin position="36"/>
        <end position="62"/>
    </location>
</feature>
<dbReference type="Pfam" id="PF13472">
    <property type="entry name" value="Lipase_GDSL_2"/>
    <property type="match status" value="1"/>
</dbReference>
<accession>A0A917G8M9</accession>
<reference evidence="4" key="1">
    <citation type="journal article" date="2014" name="Int. J. Syst. Evol. Microbiol.">
        <title>Complete genome sequence of Corynebacterium casei LMG S-19264T (=DSM 44701T), isolated from a smear-ripened cheese.</title>
        <authorList>
            <consortium name="US DOE Joint Genome Institute (JGI-PGF)"/>
            <person name="Walter F."/>
            <person name="Albersmeier A."/>
            <person name="Kalinowski J."/>
            <person name="Ruckert C."/>
        </authorList>
    </citation>
    <scope>NUCLEOTIDE SEQUENCE</scope>
    <source>
        <strain evidence="4">CCM 7905</strain>
    </source>
</reference>
<evidence type="ECO:0000256" key="1">
    <source>
        <dbReference type="SAM" id="MobiDB-lite"/>
    </source>
</evidence>
<gene>
    <name evidence="4" type="ORF">GCM10007304_48770</name>
</gene>
<keyword evidence="2" id="KW-1133">Transmembrane helix</keyword>
<dbReference type="EMBL" id="BMCU01000009">
    <property type="protein sequence ID" value="GGG29163.1"/>
    <property type="molecule type" value="Genomic_DNA"/>
</dbReference>
<evidence type="ECO:0000313" key="5">
    <source>
        <dbReference type="Proteomes" id="UP000654257"/>
    </source>
</evidence>
<keyword evidence="2" id="KW-0812">Transmembrane</keyword>
<dbReference type="SUPFAM" id="SSF52266">
    <property type="entry name" value="SGNH hydrolase"/>
    <property type="match status" value="1"/>
</dbReference>
<dbReference type="Gene3D" id="3.40.50.1110">
    <property type="entry name" value="SGNH hydrolase"/>
    <property type="match status" value="1"/>
</dbReference>